<gene>
    <name evidence="3" type="primary">foxR</name>
    <name evidence="3" type="ORF">GCM10007205_22100</name>
</gene>
<name>A0A8J2XZL7_9BURK</name>
<sequence>MSPPLSRSAGAESPRDEIPSSVIDAAIAWAVKLEFNQPTPATRQAFEHWLHAQTLHARAWQRVQSLREDFSALPQDLARDALRKVEAQRKAAGVNRRQALKLLMLAGVTVTGAWLVRDRLGWQQVMADASTRIGEQRTVQLDDGTVVVLNTDSAVSFEMTDVQRRIVLRRGEIMITTGDDRAYASRRPFWVDTPFGAMQALGTRFVVRLEDAQARVSVQDGAVRMHPAAGGATAVAQPGESWWLRRDAVMSAAQQGFRPDGWSDGVIAGQDMRLADLLGELARYRSGRIVCDDSVADLRVSGIYHVRDTDQALRFLLQTQPVSITYYTRFWVAVGPDRTR</sequence>
<evidence type="ECO:0000259" key="2">
    <source>
        <dbReference type="Pfam" id="PF16220"/>
    </source>
</evidence>
<feature type="domain" description="FecR N-terminal" evidence="2">
    <location>
        <begin position="24"/>
        <end position="66"/>
    </location>
</feature>
<dbReference type="EMBL" id="BMCG01000004">
    <property type="protein sequence ID" value="GGC12760.1"/>
    <property type="molecule type" value="Genomic_DNA"/>
</dbReference>
<evidence type="ECO:0000313" key="3">
    <source>
        <dbReference type="EMBL" id="GGC12760.1"/>
    </source>
</evidence>
<dbReference type="Pfam" id="PF16220">
    <property type="entry name" value="DUF4880"/>
    <property type="match status" value="1"/>
</dbReference>
<dbReference type="RefSeq" id="WP_188396314.1">
    <property type="nucleotide sequence ID" value="NZ_BMCG01000004.1"/>
</dbReference>
<dbReference type="AlphaFoldDB" id="A0A8J2XZL7"/>
<dbReference type="Proteomes" id="UP000620266">
    <property type="component" value="Unassembled WGS sequence"/>
</dbReference>
<keyword evidence="4" id="KW-1185">Reference proteome</keyword>
<accession>A0A8J2XZL7</accession>
<dbReference type="PANTHER" id="PTHR30273:SF2">
    <property type="entry name" value="PROTEIN FECR"/>
    <property type="match status" value="1"/>
</dbReference>
<dbReference type="InterPro" id="IPR012373">
    <property type="entry name" value="Ferrdict_sens_TM"/>
</dbReference>
<organism evidence="3 4">
    <name type="scientific">Oxalicibacterium flavum</name>
    <dbReference type="NCBI Taxonomy" id="179467"/>
    <lineage>
        <taxon>Bacteria</taxon>
        <taxon>Pseudomonadati</taxon>
        <taxon>Pseudomonadota</taxon>
        <taxon>Betaproteobacteria</taxon>
        <taxon>Burkholderiales</taxon>
        <taxon>Oxalobacteraceae</taxon>
        <taxon>Oxalicibacterium</taxon>
    </lineage>
</organism>
<dbReference type="Gene3D" id="2.60.120.1440">
    <property type="match status" value="1"/>
</dbReference>
<dbReference type="PIRSF" id="PIRSF018266">
    <property type="entry name" value="FecR"/>
    <property type="match status" value="1"/>
</dbReference>
<comment type="caution">
    <text evidence="3">The sequence shown here is derived from an EMBL/GenBank/DDBJ whole genome shotgun (WGS) entry which is preliminary data.</text>
</comment>
<dbReference type="Pfam" id="PF04773">
    <property type="entry name" value="FecR"/>
    <property type="match status" value="1"/>
</dbReference>
<dbReference type="InterPro" id="IPR006860">
    <property type="entry name" value="FecR"/>
</dbReference>
<proteinExistence type="predicted"/>
<evidence type="ECO:0000259" key="1">
    <source>
        <dbReference type="Pfam" id="PF04773"/>
    </source>
</evidence>
<dbReference type="InterPro" id="IPR032623">
    <property type="entry name" value="FecR_N"/>
</dbReference>
<feature type="domain" description="FecR protein" evidence="1">
    <location>
        <begin position="129"/>
        <end position="224"/>
    </location>
</feature>
<protein>
    <submittedName>
        <fullName evidence="3">Anti-sigma factor FoxR</fullName>
    </submittedName>
</protein>
<evidence type="ECO:0000313" key="4">
    <source>
        <dbReference type="Proteomes" id="UP000620266"/>
    </source>
</evidence>
<dbReference type="PANTHER" id="PTHR30273">
    <property type="entry name" value="PERIPLASMIC SIGNAL SENSOR AND SIGMA FACTOR ACTIVATOR FECR-RELATED"/>
    <property type="match status" value="1"/>
</dbReference>
<dbReference type="GO" id="GO:0016989">
    <property type="term" value="F:sigma factor antagonist activity"/>
    <property type="evidence" value="ECO:0007669"/>
    <property type="project" value="TreeGrafter"/>
</dbReference>
<reference evidence="3" key="2">
    <citation type="submission" date="2020-09" db="EMBL/GenBank/DDBJ databases">
        <authorList>
            <person name="Sun Q."/>
            <person name="Sedlacek I."/>
        </authorList>
    </citation>
    <scope>NUCLEOTIDE SEQUENCE</scope>
    <source>
        <strain evidence="3">CCM 7086</strain>
    </source>
</reference>
<reference evidence="3" key="1">
    <citation type="journal article" date="2014" name="Int. J. Syst. Evol. Microbiol.">
        <title>Complete genome sequence of Corynebacterium casei LMG S-19264T (=DSM 44701T), isolated from a smear-ripened cheese.</title>
        <authorList>
            <consortium name="US DOE Joint Genome Institute (JGI-PGF)"/>
            <person name="Walter F."/>
            <person name="Albersmeier A."/>
            <person name="Kalinowski J."/>
            <person name="Ruckert C."/>
        </authorList>
    </citation>
    <scope>NUCLEOTIDE SEQUENCE</scope>
    <source>
        <strain evidence="3">CCM 7086</strain>
    </source>
</reference>